<gene>
    <name evidence="1" type="ORF">T4B_5476</name>
</gene>
<dbReference type="EMBL" id="JYDS01000013">
    <property type="protein sequence ID" value="KRZ32843.1"/>
    <property type="molecule type" value="Genomic_DNA"/>
</dbReference>
<organism evidence="1 2">
    <name type="scientific">Trichinella pseudospiralis</name>
    <name type="common">Parasitic roundworm</name>
    <dbReference type="NCBI Taxonomy" id="6337"/>
    <lineage>
        <taxon>Eukaryota</taxon>
        <taxon>Metazoa</taxon>
        <taxon>Ecdysozoa</taxon>
        <taxon>Nematoda</taxon>
        <taxon>Enoplea</taxon>
        <taxon>Dorylaimia</taxon>
        <taxon>Trichinellida</taxon>
        <taxon>Trichinellidae</taxon>
        <taxon>Trichinella</taxon>
    </lineage>
</organism>
<protein>
    <submittedName>
        <fullName evidence="1">Uncharacterized protein</fullName>
    </submittedName>
</protein>
<accession>A0A0V1JCX1</accession>
<sequence>MYLHIFVAKLAREVSCWKRALSEGSAGVEAGSIIQRVVGDNLFRLLKCFFWGVGRYCFLEAKAFPNIMCIRDRLQPLSLSTAPFNIFSKEVSSLATPSKIIPTAPIPTPSSSAVLINERRRPMLCNFEEILRNWRHKADDNLKKCAFSKSPPITDCAAAVRSISFCSPRRARL</sequence>
<comment type="caution">
    <text evidence="1">The sequence shown here is derived from an EMBL/GenBank/DDBJ whole genome shotgun (WGS) entry which is preliminary data.</text>
</comment>
<dbReference type="AlphaFoldDB" id="A0A0V1JCX1"/>
<evidence type="ECO:0000313" key="2">
    <source>
        <dbReference type="Proteomes" id="UP000054805"/>
    </source>
</evidence>
<proteinExistence type="predicted"/>
<keyword evidence="2" id="KW-1185">Reference proteome</keyword>
<dbReference type="Proteomes" id="UP000054805">
    <property type="component" value="Unassembled WGS sequence"/>
</dbReference>
<reference evidence="1 2" key="1">
    <citation type="submission" date="2015-01" db="EMBL/GenBank/DDBJ databases">
        <title>Evolution of Trichinella species and genotypes.</title>
        <authorList>
            <person name="Korhonen P.K."/>
            <person name="Edoardo P."/>
            <person name="Giuseppe L.R."/>
            <person name="Gasser R.B."/>
        </authorList>
    </citation>
    <scope>NUCLEOTIDE SEQUENCE [LARGE SCALE GENOMIC DNA]</scope>
    <source>
        <strain evidence="1">ISS588</strain>
    </source>
</reference>
<evidence type="ECO:0000313" key="1">
    <source>
        <dbReference type="EMBL" id="KRZ32843.1"/>
    </source>
</evidence>
<name>A0A0V1JCX1_TRIPS</name>